<feature type="region of interest" description="Disordered" evidence="4">
    <location>
        <begin position="81"/>
        <end position="113"/>
    </location>
</feature>
<feature type="compositionally biased region" description="Basic and acidic residues" evidence="4">
    <location>
        <begin position="92"/>
        <end position="113"/>
    </location>
</feature>
<dbReference type="GO" id="GO:0007268">
    <property type="term" value="P:chemical synaptic transmission"/>
    <property type="evidence" value="ECO:0007669"/>
    <property type="project" value="TreeGrafter"/>
</dbReference>
<dbReference type="Pfam" id="PF00640">
    <property type="entry name" value="PID"/>
    <property type="match status" value="1"/>
</dbReference>
<dbReference type="SMART" id="SM00228">
    <property type="entry name" value="PDZ"/>
    <property type="match status" value="1"/>
</dbReference>
<name>A0A183AV48_9TREM</name>
<dbReference type="InterPro" id="IPR001478">
    <property type="entry name" value="PDZ"/>
</dbReference>
<reference evidence="7" key="1">
    <citation type="submission" date="2016-06" db="UniProtKB">
        <authorList>
            <consortium name="WormBaseParasite"/>
        </authorList>
    </citation>
    <scope>IDENTIFICATION</scope>
</reference>
<dbReference type="InterPro" id="IPR011993">
    <property type="entry name" value="PH-like_dom_sf"/>
</dbReference>
<dbReference type="SUPFAM" id="SSF50156">
    <property type="entry name" value="PDZ domain-like"/>
    <property type="match status" value="1"/>
</dbReference>
<dbReference type="PANTHER" id="PTHR12345">
    <property type="entry name" value="SYNTENIN RELATED"/>
    <property type="match status" value="1"/>
</dbReference>
<evidence type="ECO:0000256" key="2">
    <source>
        <dbReference type="ARBA" id="ARBA00022553"/>
    </source>
</evidence>
<sequence>LKLLQHFTVRLDSNGWSFRRSSFIERLSVSYIWLCKNFFLFFVAFAYKLQEILIDHELKTVSYIADIGEIFVLMARRPDPATDKVGSGSESKTPKSDLKSSKPEAGQKPREPSTKLVCHVLESREARLVAQAVGHAFQLAYLDFLRENGIEDLSSVKHLNYEEVLNQQEIFCDELTMFSDKDRHKQITIPKQRGEQLGVVIVGSGWGSLLPTALLANMNPTGPAARCGQLNIGNHIISVNGQSLVGLPLSNCQHIIKVGKLFRTCPDTIRIFSARQPVVLYMYILSGGFRPFSTSLLGFWTAGCHIHRAEMQTLKVKGTVIISVSYPHSELCIMSSHFNCCVLPR</sequence>
<dbReference type="InterPro" id="IPR006020">
    <property type="entry name" value="PTB/PI_dom"/>
</dbReference>
<evidence type="ECO:0000313" key="7">
    <source>
        <dbReference type="WBParaSite" id="ECPE_0001086701-mRNA-1"/>
    </source>
</evidence>
<dbReference type="InterPro" id="IPR036034">
    <property type="entry name" value="PDZ_sf"/>
</dbReference>
<organism evidence="7">
    <name type="scientific">Echinostoma caproni</name>
    <dbReference type="NCBI Taxonomy" id="27848"/>
    <lineage>
        <taxon>Eukaryota</taxon>
        <taxon>Metazoa</taxon>
        <taxon>Spiralia</taxon>
        <taxon>Lophotrochozoa</taxon>
        <taxon>Platyhelminthes</taxon>
        <taxon>Trematoda</taxon>
        <taxon>Digenea</taxon>
        <taxon>Plagiorchiida</taxon>
        <taxon>Echinostomata</taxon>
        <taxon>Echinostomatoidea</taxon>
        <taxon>Echinostomatidae</taxon>
        <taxon>Echinostoma</taxon>
    </lineage>
</organism>
<evidence type="ECO:0000259" key="6">
    <source>
        <dbReference type="PROSITE" id="PS50106"/>
    </source>
</evidence>
<feature type="domain" description="PDZ" evidence="6">
    <location>
        <begin position="186"/>
        <end position="257"/>
    </location>
</feature>
<keyword evidence="2" id="KW-0597">Phosphoprotein</keyword>
<dbReference type="PANTHER" id="PTHR12345:SF16">
    <property type="entry name" value="X11L, ISOFORM F-RELATED"/>
    <property type="match status" value="1"/>
</dbReference>
<evidence type="ECO:0000256" key="3">
    <source>
        <dbReference type="ARBA" id="ARBA00022737"/>
    </source>
</evidence>
<evidence type="ECO:0000256" key="1">
    <source>
        <dbReference type="ARBA" id="ARBA00022448"/>
    </source>
</evidence>
<dbReference type="AlphaFoldDB" id="A0A183AV48"/>
<accession>A0A183AV48</accession>
<dbReference type="SUPFAM" id="SSF50729">
    <property type="entry name" value="PH domain-like"/>
    <property type="match status" value="1"/>
</dbReference>
<dbReference type="PROSITE" id="PS50106">
    <property type="entry name" value="PDZ"/>
    <property type="match status" value="1"/>
</dbReference>
<evidence type="ECO:0000256" key="4">
    <source>
        <dbReference type="SAM" id="MobiDB-lite"/>
    </source>
</evidence>
<dbReference type="GO" id="GO:0005737">
    <property type="term" value="C:cytoplasm"/>
    <property type="evidence" value="ECO:0007669"/>
    <property type="project" value="TreeGrafter"/>
</dbReference>
<keyword evidence="3" id="KW-0677">Repeat</keyword>
<dbReference type="Pfam" id="PF00595">
    <property type="entry name" value="PDZ"/>
    <property type="match status" value="1"/>
</dbReference>
<proteinExistence type="predicted"/>
<dbReference type="Gene3D" id="2.30.29.30">
    <property type="entry name" value="Pleckstrin-homology domain (PH domain)/Phosphotyrosine-binding domain (PTB)"/>
    <property type="match status" value="1"/>
</dbReference>
<keyword evidence="1" id="KW-0813">Transport</keyword>
<dbReference type="PROSITE" id="PS01179">
    <property type="entry name" value="PID"/>
    <property type="match status" value="1"/>
</dbReference>
<evidence type="ECO:0000259" key="5">
    <source>
        <dbReference type="PROSITE" id="PS01179"/>
    </source>
</evidence>
<feature type="domain" description="PID" evidence="5">
    <location>
        <begin position="48"/>
        <end position="151"/>
    </location>
</feature>
<protein>
    <submittedName>
        <fullName evidence="7">PDZ domain-containing protein</fullName>
    </submittedName>
</protein>
<dbReference type="WBParaSite" id="ECPE_0001086701-mRNA-1">
    <property type="protein sequence ID" value="ECPE_0001086701-mRNA-1"/>
    <property type="gene ID" value="ECPE_0001086701"/>
</dbReference>
<dbReference type="GO" id="GO:0043197">
    <property type="term" value="C:dendritic spine"/>
    <property type="evidence" value="ECO:0007669"/>
    <property type="project" value="TreeGrafter"/>
</dbReference>
<dbReference type="InterPro" id="IPR051230">
    <property type="entry name" value="APP-Binding"/>
</dbReference>
<dbReference type="Gene3D" id="2.30.42.10">
    <property type="match status" value="1"/>
</dbReference>
<dbReference type="GO" id="GO:0005886">
    <property type="term" value="C:plasma membrane"/>
    <property type="evidence" value="ECO:0007669"/>
    <property type="project" value="TreeGrafter"/>
</dbReference>
<dbReference type="CDD" id="cd06720">
    <property type="entry name" value="PDZ1_APBA1_3-like"/>
    <property type="match status" value="1"/>
</dbReference>